<dbReference type="GeneID" id="106331141"/>
<dbReference type="Proteomes" id="UP000032141">
    <property type="component" value="Chromosome C3"/>
</dbReference>
<sequence length="140" mass="15840">MGTFRYTNLSEEWSPDILARFPWIAWFIWKARNEKIFNGKQILPPDTVLHATQEEKNWRVAQIIASQEVTGENQHATDGNMENESPYPRCQVDASWVTNSTVSGGGFVLELAPGTHTYGSIGMDRTISPMHAELPPCYKQ</sequence>
<organism evidence="1 2">
    <name type="scientific">Brassica oleracea var. oleracea</name>
    <dbReference type="NCBI Taxonomy" id="109376"/>
    <lineage>
        <taxon>Eukaryota</taxon>
        <taxon>Viridiplantae</taxon>
        <taxon>Streptophyta</taxon>
        <taxon>Embryophyta</taxon>
        <taxon>Tracheophyta</taxon>
        <taxon>Spermatophyta</taxon>
        <taxon>Magnoliopsida</taxon>
        <taxon>eudicotyledons</taxon>
        <taxon>Gunneridae</taxon>
        <taxon>Pentapetalae</taxon>
        <taxon>rosids</taxon>
        <taxon>malvids</taxon>
        <taxon>Brassicales</taxon>
        <taxon>Brassicaceae</taxon>
        <taxon>Brassiceae</taxon>
        <taxon>Brassica</taxon>
    </lineage>
</organism>
<dbReference type="EnsemblPlants" id="Bo3g175100.1">
    <property type="protein sequence ID" value="Bo3g175100.1"/>
    <property type="gene ID" value="Bo3g175100"/>
</dbReference>
<protein>
    <recommendedName>
        <fullName evidence="3">RNase H type-1 domain-containing protein</fullName>
    </recommendedName>
</protein>
<reference evidence="1 2" key="1">
    <citation type="journal article" date="2014" name="Genome Biol.">
        <title>Transcriptome and methylome profiling reveals relics of genome dominance in the mesopolyploid Brassica oleracea.</title>
        <authorList>
            <person name="Parkin I.A."/>
            <person name="Koh C."/>
            <person name="Tang H."/>
            <person name="Robinson S.J."/>
            <person name="Kagale S."/>
            <person name="Clarke W.E."/>
            <person name="Town C.D."/>
            <person name="Nixon J."/>
            <person name="Krishnakumar V."/>
            <person name="Bidwell S.L."/>
            <person name="Denoeud F."/>
            <person name="Belcram H."/>
            <person name="Links M.G."/>
            <person name="Just J."/>
            <person name="Clarke C."/>
            <person name="Bender T."/>
            <person name="Huebert T."/>
            <person name="Mason A.S."/>
            <person name="Pires J.C."/>
            <person name="Barker G."/>
            <person name="Moore J."/>
            <person name="Walley P.G."/>
            <person name="Manoli S."/>
            <person name="Batley J."/>
            <person name="Edwards D."/>
            <person name="Nelson M.N."/>
            <person name="Wang X."/>
            <person name="Paterson A.H."/>
            <person name="King G."/>
            <person name="Bancroft I."/>
            <person name="Chalhoub B."/>
            <person name="Sharpe A.G."/>
        </authorList>
    </citation>
    <scope>NUCLEOTIDE SEQUENCE</scope>
    <source>
        <strain evidence="1 2">cv. TO1000</strain>
    </source>
</reference>
<dbReference type="Gramene" id="Bo3g175100.1">
    <property type="protein sequence ID" value="Bo3g175100.1"/>
    <property type="gene ID" value="Bo3g175100"/>
</dbReference>
<dbReference type="eggNOG" id="KOG1075">
    <property type="taxonomic scope" value="Eukaryota"/>
</dbReference>
<accession>A0A0D3BM19</accession>
<evidence type="ECO:0000313" key="1">
    <source>
        <dbReference type="EnsemblPlants" id="Bo3g175100.1"/>
    </source>
</evidence>
<dbReference type="KEGG" id="boe:106331141"/>
<evidence type="ECO:0000313" key="2">
    <source>
        <dbReference type="Proteomes" id="UP000032141"/>
    </source>
</evidence>
<dbReference type="AlphaFoldDB" id="A0A0D3BM19"/>
<keyword evidence="2" id="KW-1185">Reference proteome</keyword>
<dbReference type="HOGENOM" id="CLU_1837891_0_0_1"/>
<name>A0A0D3BM19_BRAOL</name>
<dbReference type="RefSeq" id="XP_013624927.1">
    <property type="nucleotide sequence ID" value="XM_013769473.1"/>
</dbReference>
<evidence type="ECO:0008006" key="3">
    <source>
        <dbReference type="Google" id="ProtNLM"/>
    </source>
</evidence>
<reference evidence="1" key="2">
    <citation type="submission" date="2015-03" db="UniProtKB">
        <authorList>
            <consortium name="EnsemblPlants"/>
        </authorList>
    </citation>
    <scope>IDENTIFICATION</scope>
</reference>
<proteinExistence type="predicted"/>